<evidence type="ECO:0000256" key="6">
    <source>
        <dbReference type="ARBA" id="ARBA00022679"/>
    </source>
</evidence>
<comment type="caution">
    <text evidence="19">The sequence shown here is derived from an EMBL/GenBank/DDBJ whole genome shotgun (WGS) entry which is preliminary data.</text>
</comment>
<dbReference type="SUPFAM" id="SSF47384">
    <property type="entry name" value="Homodimeric domain of signal transducing histidine kinase"/>
    <property type="match status" value="1"/>
</dbReference>
<sequence>MTAEQARTPASLRAAVTARQARRAVFAPARLLRRSLRVRTVAITLVLATVAIFAVGTVVSYTIAQGLFGNRLEQVLAESARATSAAQNVAVGYATDSTSLQNARFAALDSVQTAARPYGLYWARSDSSAGAAQIGDVELPENVKNLVSTQLRRALEKDGLQHWQSVSIPVAEGQVKPGIVVANTIQFGDGTVELYLVYDVADVQGTLTVVQRSLLIGGAALLLLIAMVTTAVVTLVVAPLRQAAAVSERLAAGHLEERIPEHGEDVVATLARSFNRMAESLQRQITQLANLSKVQQRFVSDVSHELRTPLTTIRLASDVLFNARERYDAPTARSAELLKTQVERFETLLADLLEISRMDARAAEVAGEPTNLVDLVREGVDALGGLAEETGTTIRVHTPGGHAFVDVDNRRIARIVRNLLANALEHGEGRPVDVTVDSSERAVAVGVRDHGIGMSQQDAERVFDRFWRADPSRQRRIGGTGLGLAISLEDAQLHGGALEVWTSGSDGTNFVLTLPRRSGSTELDRPVPLRPVDAVPERAVEPRHQETRVEVGS</sequence>
<dbReference type="SUPFAM" id="SSF158472">
    <property type="entry name" value="HAMP domain-like"/>
    <property type="match status" value="1"/>
</dbReference>
<comment type="subcellular location">
    <subcellularLocation>
        <location evidence="2">Cell membrane</location>
        <topology evidence="2">Multi-pass membrane protein</topology>
    </subcellularLocation>
</comment>
<comment type="catalytic activity">
    <reaction evidence="1">
        <text>ATP + protein L-histidine = ADP + protein N-phospho-L-histidine.</text>
        <dbReference type="EC" id="2.7.13.3"/>
    </reaction>
</comment>
<keyword evidence="6" id="KW-0808">Transferase</keyword>
<reference evidence="20" key="1">
    <citation type="journal article" date="2019" name="Int. J. Syst. Evol. Microbiol.">
        <title>The Global Catalogue of Microorganisms (GCM) 10K type strain sequencing project: providing services to taxonomists for standard genome sequencing and annotation.</title>
        <authorList>
            <consortium name="The Broad Institute Genomics Platform"/>
            <consortium name="The Broad Institute Genome Sequencing Center for Infectious Disease"/>
            <person name="Wu L."/>
            <person name="Ma J."/>
        </authorList>
    </citation>
    <scope>NUCLEOTIDE SEQUENCE [LARGE SCALE GENOMIC DNA]</scope>
    <source>
        <strain evidence="20">JCM 19015</strain>
    </source>
</reference>
<evidence type="ECO:0000256" key="16">
    <source>
        <dbReference type="SAM" id="Phobius"/>
    </source>
</evidence>
<dbReference type="EMBL" id="BAABLP010000006">
    <property type="protein sequence ID" value="GAA4752751.1"/>
    <property type="molecule type" value="Genomic_DNA"/>
</dbReference>
<feature type="compositionally biased region" description="Basic and acidic residues" evidence="15">
    <location>
        <begin position="535"/>
        <end position="553"/>
    </location>
</feature>
<dbReference type="Pfam" id="PF02518">
    <property type="entry name" value="HATPase_c"/>
    <property type="match status" value="1"/>
</dbReference>
<dbReference type="Pfam" id="PF00512">
    <property type="entry name" value="HisKA"/>
    <property type="match status" value="1"/>
</dbReference>
<feature type="transmembrane region" description="Helical" evidence="16">
    <location>
        <begin position="40"/>
        <end position="64"/>
    </location>
</feature>
<dbReference type="PANTHER" id="PTHR43547:SF2">
    <property type="entry name" value="HYBRID SIGNAL TRANSDUCTION HISTIDINE KINASE C"/>
    <property type="match status" value="1"/>
</dbReference>
<evidence type="ECO:0000256" key="10">
    <source>
        <dbReference type="ARBA" id="ARBA00022840"/>
    </source>
</evidence>
<dbReference type="InterPro" id="IPR003660">
    <property type="entry name" value="HAMP_dom"/>
</dbReference>
<keyword evidence="12" id="KW-0902">Two-component regulatory system</keyword>
<evidence type="ECO:0000256" key="4">
    <source>
        <dbReference type="ARBA" id="ARBA00022475"/>
    </source>
</evidence>
<evidence type="ECO:0000256" key="15">
    <source>
        <dbReference type="SAM" id="MobiDB-lite"/>
    </source>
</evidence>
<dbReference type="CDD" id="cd00075">
    <property type="entry name" value="HATPase"/>
    <property type="match status" value="1"/>
</dbReference>
<evidence type="ECO:0000256" key="7">
    <source>
        <dbReference type="ARBA" id="ARBA00022692"/>
    </source>
</evidence>
<protein>
    <recommendedName>
        <fullName evidence="14">Sensor histidine kinase MtrB</fullName>
        <ecNumber evidence="3">2.7.13.3</ecNumber>
    </recommendedName>
</protein>
<accession>A0ABP8ZDG8</accession>
<dbReference type="InterPro" id="IPR004358">
    <property type="entry name" value="Sig_transdc_His_kin-like_C"/>
</dbReference>
<organism evidence="19 20">
    <name type="scientific">Amnibacterium soli</name>
    <dbReference type="NCBI Taxonomy" id="1282736"/>
    <lineage>
        <taxon>Bacteria</taxon>
        <taxon>Bacillati</taxon>
        <taxon>Actinomycetota</taxon>
        <taxon>Actinomycetes</taxon>
        <taxon>Micrococcales</taxon>
        <taxon>Microbacteriaceae</taxon>
        <taxon>Amnibacterium</taxon>
    </lineage>
</organism>
<evidence type="ECO:0000256" key="1">
    <source>
        <dbReference type="ARBA" id="ARBA00000085"/>
    </source>
</evidence>
<proteinExistence type="predicted"/>
<keyword evidence="7 16" id="KW-0812">Transmembrane</keyword>
<evidence type="ECO:0000256" key="3">
    <source>
        <dbReference type="ARBA" id="ARBA00012438"/>
    </source>
</evidence>
<dbReference type="CDD" id="cd06225">
    <property type="entry name" value="HAMP"/>
    <property type="match status" value="1"/>
</dbReference>
<keyword evidence="20" id="KW-1185">Reference proteome</keyword>
<dbReference type="PANTHER" id="PTHR43547">
    <property type="entry name" value="TWO-COMPONENT HISTIDINE KINASE"/>
    <property type="match status" value="1"/>
</dbReference>
<dbReference type="InterPro" id="IPR036097">
    <property type="entry name" value="HisK_dim/P_sf"/>
</dbReference>
<dbReference type="EC" id="2.7.13.3" evidence="3"/>
<evidence type="ECO:0000256" key="5">
    <source>
        <dbReference type="ARBA" id="ARBA00022553"/>
    </source>
</evidence>
<dbReference type="InterPro" id="IPR047669">
    <property type="entry name" value="MtrAB_MtrB"/>
</dbReference>
<dbReference type="SMART" id="SM00304">
    <property type="entry name" value="HAMP"/>
    <property type="match status" value="1"/>
</dbReference>
<feature type="domain" description="HAMP" evidence="18">
    <location>
        <begin position="234"/>
        <end position="286"/>
    </location>
</feature>
<keyword evidence="11 16" id="KW-1133">Transmembrane helix</keyword>
<dbReference type="GO" id="GO:0016301">
    <property type="term" value="F:kinase activity"/>
    <property type="evidence" value="ECO:0007669"/>
    <property type="project" value="UniProtKB-KW"/>
</dbReference>
<feature type="domain" description="Histidine kinase" evidence="17">
    <location>
        <begin position="301"/>
        <end position="518"/>
    </location>
</feature>
<gene>
    <name evidence="19" type="primary">mtrB</name>
    <name evidence="19" type="ORF">GCM10025783_27020</name>
</gene>
<evidence type="ECO:0000259" key="17">
    <source>
        <dbReference type="PROSITE" id="PS50109"/>
    </source>
</evidence>
<dbReference type="PRINTS" id="PR00344">
    <property type="entry name" value="BCTRLSENSOR"/>
</dbReference>
<dbReference type="Gene3D" id="3.30.565.10">
    <property type="entry name" value="Histidine kinase-like ATPase, C-terminal domain"/>
    <property type="match status" value="1"/>
</dbReference>
<keyword evidence="5" id="KW-0597">Phosphoprotein</keyword>
<dbReference type="SUPFAM" id="SSF55874">
    <property type="entry name" value="ATPase domain of HSP90 chaperone/DNA topoisomerase II/histidine kinase"/>
    <property type="match status" value="1"/>
</dbReference>
<dbReference type="Proteomes" id="UP001500121">
    <property type="component" value="Unassembled WGS sequence"/>
</dbReference>
<keyword evidence="4" id="KW-1003">Cell membrane</keyword>
<evidence type="ECO:0000256" key="13">
    <source>
        <dbReference type="ARBA" id="ARBA00023136"/>
    </source>
</evidence>
<dbReference type="Pfam" id="PF00672">
    <property type="entry name" value="HAMP"/>
    <property type="match status" value="1"/>
</dbReference>
<evidence type="ECO:0000256" key="8">
    <source>
        <dbReference type="ARBA" id="ARBA00022741"/>
    </source>
</evidence>
<evidence type="ECO:0000256" key="12">
    <source>
        <dbReference type="ARBA" id="ARBA00023012"/>
    </source>
</evidence>
<evidence type="ECO:0000313" key="20">
    <source>
        <dbReference type="Proteomes" id="UP001500121"/>
    </source>
</evidence>
<dbReference type="RefSeq" id="WP_345481810.1">
    <property type="nucleotide sequence ID" value="NZ_BAABLP010000006.1"/>
</dbReference>
<dbReference type="SMART" id="SM00388">
    <property type="entry name" value="HisKA"/>
    <property type="match status" value="1"/>
</dbReference>
<dbReference type="SMART" id="SM00387">
    <property type="entry name" value="HATPase_c"/>
    <property type="match status" value="1"/>
</dbReference>
<dbReference type="NCBIfam" id="NF040691">
    <property type="entry name" value="MtrAB_MtrB"/>
    <property type="match status" value="1"/>
</dbReference>
<evidence type="ECO:0000256" key="14">
    <source>
        <dbReference type="ARBA" id="ARBA00035305"/>
    </source>
</evidence>
<feature type="region of interest" description="Disordered" evidence="15">
    <location>
        <begin position="518"/>
        <end position="553"/>
    </location>
</feature>
<dbReference type="Gene3D" id="1.10.287.130">
    <property type="match status" value="1"/>
</dbReference>
<keyword evidence="9 19" id="KW-0418">Kinase</keyword>
<dbReference type="InterPro" id="IPR005467">
    <property type="entry name" value="His_kinase_dom"/>
</dbReference>
<keyword evidence="10" id="KW-0067">ATP-binding</keyword>
<keyword evidence="13 16" id="KW-0472">Membrane</keyword>
<dbReference type="PROSITE" id="PS50109">
    <property type="entry name" value="HIS_KIN"/>
    <property type="match status" value="1"/>
</dbReference>
<dbReference type="PROSITE" id="PS50885">
    <property type="entry name" value="HAMP"/>
    <property type="match status" value="1"/>
</dbReference>
<dbReference type="InterPro" id="IPR003661">
    <property type="entry name" value="HisK_dim/P_dom"/>
</dbReference>
<evidence type="ECO:0000256" key="2">
    <source>
        <dbReference type="ARBA" id="ARBA00004651"/>
    </source>
</evidence>
<evidence type="ECO:0000313" key="19">
    <source>
        <dbReference type="EMBL" id="GAA4752751.1"/>
    </source>
</evidence>
<dbReference type="CDD" id="cd00082">
    <property type="entry name" value="HisKA"/>
    <property type="match status" value="1"/>
</dbReference>
<feature type="transmembrane region" description="Helical" evidence="16">
    <location>
        <begin position="214"/>
        <end position="240"/>
    </location>
</feature>
<name>A0ABP8ZDG8_9MICO</name>
<dbReference type="Gene3D" id="6.10.340.10">
    <property type="match status" value="1"/>
</dbReference>
<dbReference type="InterPro" id="IPR036890">
    <property type="entry name" value="HATPase_C_sf"/>
</dbReference>
<dbReference type="InterPro" id="IPR003594">
    <property type="entry name" value="HATPase_dom"/>
</dbReference>
<evidence type="ECO:0000256" key="9">
    <source>
        <dbReference type="ARBA" id="ARBA00022777"/>
    </source>
</evidence>
<evidence type="ECO:0000256" key="11">
    <source>
        <dbReference type="ARBA" id="ARBA00022989"/>
    </source>
</evidence>
<evidence type="ECO:0000259" key="18">
    <source>
        <dbReference type="PROSITE" id="PS50885"/>
    </source>
</evidence>
<keyword evidence="8" id="KW-0547">Nucleotide-binding</keyword>